<reference evidence="8" key="1">
    <citation type="submission" date="2021-01" db="EMBL/GenBank/DDBJ databases">
        <title>Modified the classification status of verrucomicrobia.</title>
        <authorList>
            <person name="Feng X."/>
        </authorList>
    </citation>
    <scope>NUCLEOTIDE SEQUENCE</scope>
    <source>
        <strain evidence="8">KCTC 22201</strain>
    </source>
</reference>
<evidence type="ECO:0000256" key="3">
    <source>
        <dbReference type="ARBA" id="ARBA00022741"/>
    </source>
</evidence>
<evidence type="ECO:0000313" key="8">
    <source>
        <dbReference type="EMBL" id="MBK1826620.1"/>
    </source>
</evidence>
<organism evidence="8 9">
    <name type="scientific">Haloferula rosea</name>
    <dbReference type="NCBI Taxonomy" id="490093"/>
    <lineage>
        <taxon>Bacteria</taxon>
        <taxon>Pseudomonadati</taxon>
        <taxon>Verrucomicrobiota</taxon>
        <taxon>Verrucomicrobiia</taxon>
        <taxon>Verrucomicrobiales</taxon>
        <taxon>Verrucomicrobiaceae</taxon>
        <taxon>Haloferula</taxon>
    </lineage>
</organism>
<dbReference type="InterPro" id="IPR011063">
    <property type="entry name" value="TilS/TtcA_N"/>
</dbReference>
<evidence type="ECO:0000313" key="9">
    <source>
        <dbReference type="Proteomes" id="UP000658278"/>
    </source>
</evidence>
<dbReference type="InterPro" id="IPR012795">
    <property type="entry name" value="tRNA_Ile_lys_synt_N"/>
</dbReference>
<evidence type="ECO:0000256" key="4">
    <source>
        <dbReference type="ARBA" id="ARBA00022840"/>
    </source>
</evidence>
<comment type="domain">
    <text evidence="6">The N-terminal region contains the highly conserved SGGXDS motif, predicted to be a P-loop motif involved in ATP binding.</text>
</comment>
<accession>A0A934RDV9</accession>
<dbReference type="Gene3D" id="3.40.50.620">
    <property type="entry name" value="HUPs"/>
    <property type="match status" value="1"/>
</dbReference>
<comment type="catalytic activity">
    <reaction evidence="5 6">
        <text>cytidine(34) in tRNA(Ile2) + L-lysine + ATP = lysidine(34) in tRNA(Ile2) + AMP + diphosphate + H(+)</text>
        <dbReference type="Rhea" id="RHEA:43744"/>
        <dbReference type="Rhea" id="RHEA-COMP:10625"/>
        <dbReference type="Rhea" id="RHEA-COMP:10670"/>
        <dbReference type="ChEBI" id="CHEBI:15378"/>
        <dbReference type="ChEBI" id="CHEBI:30616"/>
        <dbReference type="ChEBI" id="CHEBI:32551"/>
        <dbReference type="ChEBI" id="CHEBI:33019"/>
        <dbReference type="ChEBI" id="CHEBI:82748"/>
        <dbReference type="ChEBI" id="CHEBI:83665"/>
        <dbReference type="ChEBI" id="CHEBI:456215"/>
        <dbReference type="EC" id="6.3.4.19"/>
    </reaction>
</comment>
<dbReference type="GO" id="GO:0006400">
    <property type="term" value="P:tRNA modification"/>
    <property type="evidence" value="ECO:0007669"/>
    <property type="project" value="UniProtKB-UniRule"/>
</dbReference>
<comment type="subcellular location">
    <subcellularLocation>
        <location evidence="6">Cytoplasm</location>
    </subcellularLocation>
</comment>
<dbReference type="GO" id="GO:0005737">
    <property type="term" value="C:cytoplasm"/>
    <property type="evidence" value="ECO:0007669"/>
    <property type="project" value="UniProtKB-SubCell"/>
</dbReference>
<comment type="function">
    <text evidence="6">Ligates lysine onto the cytidine present at position 34 of the AUA codon-specific tRNA(Ile) that contains the anticodon CAU, in an ATP-dependent manner. Cytidine is converted to lysidine, thus changing the amino acid specificity of the tRNA from methionine to isoleucine.</text>
</comment>
<keyword evidence="1 6" id="KW-0436">Ligase</keyword>
<keyword evidence="3 6" id="KW-0547">Nucleotide-binding</keyword>
<gene>
    <name evidence="6 8" type="primary">tilS</name>
    <name evidence="8" type="ORF">JIN81_06295</name>
</gene>
<keyword evidence="9" id="KW-1185">Reference proteome</keyword>
<keyword evidence="6" id="KW-0963">Cytoplasm</keyword>
<feature type="domain" description="tRNA(Ile)-lysidine/2-thiocytidine synthase N-terminal" evidence="7">
    <location>
        <begin position="18"/>
        <end position="201"/>
    </location>
</feature>
<keyword evidence="4 6" id="KW-0067">ATP-binding</keyword>
<dbReference type="PANTHER" id="PTHR43033:SF1">
    <property type="entry name" value="TRNA(ILE)-LYSIDINE SYNTHASE-RELATED"/>
    <property type="match status" value="1"/>
</dbReference>
<sequence length="315" mass="35434">MLDGDFGWLKEASKRRRYLVGVSGGADSVALLHLLQREGFQRLVVCHLNHGLRRRAASADARFVERLAERLGCEFRGGREDVGQCAEMWGCSVETAGRRARHAFFAECGRKTRCRRLLLAHHADDQAETVLWNLLRGSRGASGMKVEQSLAMAGLSMQISRPLLTVSRARLRSWLESQNLSWREDATNAEPMAVRNRLRNEALPLLEEIAGRDVLSSLQKAAESDAELREIETWAVEQAEVLDPQGRIHIRKLMSLPPALRWSCVFDFLRNHGVQDLGRGVVSRVLEMLVADGSAFLNLPGGGRMRRRQGRMFIE</sequence>
<evidence type="ECO:0000259" key="7">
    <source>
        <dbReference type="Pfam" id="PF01171"/>
    </source>
</evidence>
<dbReference type="HAMAP" id="MF_01161">
    <property type="entry name" value="tRNA_Ile_lys_synt"/>
    <property type="match status" value="1"/>
</dbReference>
<dbReference type="GO" id="GO:0005524">
    <property type="term" value="F:ATP binding"/>
    <property type="evidence" value="ECO:0007669"/>
    <property type="project" value="UniProtKB-UniRule"/>
</dbReference>
<protein>
    <recommendedName>
        <fullName evidence="6">tRNA(Ile)-lysidine synthase</fullName>
        <ecNumber evidence="6">6.3.4.19</ecNumber>
    </recommendedName>
    <alternativeName>
        <fullName evidence="6">tRNA(Ile)-2-lysyl-cytidine synthase</fullName>
    </alternativeName>
    <alternativeName>
        <fullName evidence="6">tRNA(Ile)-lysidine synthetase</fullName>
    </alternativeName>
</protein>
<dbReference type="EC" id="6.3.4.19" evidence="6"/>
<comment type="similarity">
    <text evidence="6">Belongs to the tRNA(Ile)-lysidine synthase family.</text>
</comment>
<dbReference type="NCBIfam" id="TIGR02432">
    <property type="entry name" value="lysidine_TilS_N"/>
    <property type="match status" value="1"/>
</dbReference>
<comment type="caution">
    <text evidence="8">The sequence shown here is derived from an EMBL/GenBank/DDBJ whole genome shotgun (WGS) entry which is preliminary data.</text>
</comment>
<feature type="binding site" evidence="6">
    <location>
        <begin position="23"/>
        <end position="28"/>
    </location>
    <ligand>
        <name>ATP</name>
        <dbReference type="ChEBI" id="CHEBI:30616"/>
    </ligand>
</feature>
<keyword evidence="2 6" id="KW-0819">tRNA processing</keyword>
<dbReference type="PANTHER" id="PTHR43033">
    <property type="entry name" value="TRNA(ILE)-LYSIDINE SYNTHASE-RELATED"/>
    <property type="match status" value="1"/>
</dbReference>
<evidence type="ECO:0000256" key="1">
    <source>
        <dbReference type="ARBA" id="ARBA00022598"/>
    </source>
</evidence>
<dbReference type="EMBL" id="JAENII010000004">
    <property type="protein sequence ID" value="MBK1826620.1"/>
    <property type="molecule type" value="Genomic_DNA"/>
</dbReference>
<dbReference type="AlphaFoldDB" id="A0A934RDV9"/>
<proteinExistence type="inferred from homology"/>
<dbReference type="SUPFAM" id="SSF52402">
    <property type="entry name" value="Adenine nucleotide alpha hydrolases-like"/>
    <property type="match status" value="1"/>
</dbReference>
<dbReference type="GO" id="GO:0032267">
    <property type="term" value="F:tRNA(Ile)-lysidine synthase activity"/>
    <property type="evidence" value="ECO:0007669"/>
    <property type="project" value="UniProtKB-EC"/>
</dbReference>
<name>A0A934RDV9_9BACT</name>
<evidence type="ECO:0000256" key="5">
    <source>
        <dbReference type="ARBA" id="ARBA00048539"/>
    </source>
</evidence>
<dbReference type="InterPro" id="IPR012094">
    <property type="entry name" value="tRNA_Ile_lys_synt"/>
</dbReference>
<evidence type="ECO:0000256" key="2">
    <source>
        <dbReference type="ARBA" id="ARBA00022694"/>
    </source>
</evidence>
<dbReference type="CDD" id="cd01992">
    <property type="entry name" value="TilS_N"/>
    <property type="match status" value="1"/>
</dbReference>
<dbReference type="RefSeq" id="WP_200277763.1">
    <property type="nucleotide sequence ID" value="NZ_JAENII010000004.1"/>
</dbReference>
<dbReference type="InterPro" id="IPR014729">
    <property type="entry name" value="Rossmann-like_a/b/a_fold"/>
</dbReference>
<dbReference type="Proteomes" id="UP000658278">
    <property type="component" value="Unassembled WGS sequence"/>
</dbReference>
<evidence type="ECO:0000256" key="6">
    <source>
        <dbReference type="HAMAP-Rule" id="MF_01161"/>
    </source>
</evidence>
<dbReference type="Pfam" id="PF01171">
    <property type="entry name" value="ATP_bind_3"/>
    <property type="match status" value="1"/>
</dbReference>